<feature type="transmembrane region" description="Helical" evidence="3">
    <location>
        <begin position="20"/>
        <end position="41"/>
    </location>
</feature>
<keyword evidence="2" id="KW-1003">Cell membrane</keyword>
<dbReference type="PIRSF" id="PIRSF016661">
    <property type="entry name" value="BioY"/>
    <property type="match status" value="1"/>
</dbReference>
<protein>
    <recommendedName>
        <fullName evidence="2">Biotin transporter</fullName>
    </recommendedName>
</protein>
<organism evidence="4 5">
    <name type="scientific">Vineibacter terrae</name>
    <dbReference type="NCBI Taxonomy" id="2586908"/>
    <lineage>
        <taxon>Bacteria</taxon>
        <taxon>Pseudomonadati</taxon>
        <taxon>Pseudomonadota</taxon>
        <taxon>Alphaproteobacteria</taxon>
        <taxon>Hyphomicrobiales</taxon>
        <taxon>Vineibacter</taxon>
    </lineage>
</organism>
<evidence type="ECO:0000313" key="4">
    <source>
        <dbReference type="EMBL" id="TXL80310.1"/>
    </source>
</evidence>
<dbReference type="GO" id="GO:0015225">
    <property type="term" value="F:biotin transmembrane transporter activity"/>
    <property type="evidence" value="ECO:0007669"/>
    <property type="project" value="UniProtKB-UniRule"/>
</dbReference>
<gene>
    <name evidence="4" type="ORF">FHP25_04560</name>
</gene>
<evidence type="ECO:0000256" key="3">
    <source>
        <dbReference type="SAM" id="Phobius"/>
    </source>
</evidence>
<comment type="similarity">
    <text evidence="1 2">Belongs to the BioY family.</text>
</comment>
<dbReference type="AlphaFoldDB" id="A0A5C8PSK6"/>
<dbReference type="PANTHER" id="PTHR34295:SF1">
    <property type="entry name" value="BIOTIN TRANSPORTER BIOY"/>
    <property type="match status" value="1"/>
</dbReference>
<comment type="caution">
    <text evidence="4">The sequence shown here is derived from an EMBL/GenBank/DDBJ whole genome shotgun (WGS) entry which is preliminary data.</text>
</comment>
<accession>A0A5C8PSK6</accession>
<dbReference type="InterPro" id="IPR003784">
    <property type="entry name" value="BioY"/>
</dbReference>
<keyword evidence="5" id="KW-1185">Reference proteome</keyword>
<keyword evidence="2" id="KW-0813">Transport</keyword>
<evidence type="ECO:0000256" key="2">
    <source>
        <dbReference type="PIRNR" id="PIRNR016661"/>
    </source>
</evidence>
<dbReference type="GO" id="GO:0005886">
    <property type="term" value="C:plasma membrane"/>
    <property type="evidence" value="ECO:0007669"/>
    <property type="project" value="UniProtKB-SubCell"/>
</dbReference>
<keyword evidence="3" id="KW-1133">Transmembrane helix</keyword>
<reference evidence="4 5" key="1">
    <citation type="submission" date="2019-06" db="EMBL/GenBank/DDBJ databases">
        <title>New taxonomy in bacterial strain CC-CFT640, isolated from vineyard.</title>
        <authorList>
            <person name="Lin S.-Y."/>
            <person name="Tsai C.-F."/>
            <person name="Young C.-C."/>
        </authorList>
    </citation>
    <scope>NUCLEOTIDE SEQUENCE [LARGE SCALE GENOMIC DNA]</scope>
    <source>
        <strain evidence="4 5">CC-CFT640</strain>
    </source>
</reference>
<dbReference type="PANTHER" id="PTHR34295">
    <property type="entry name" value="BIOTIN TRANSPORTER BIOY"/>
    <property type="match status" value="1"/>
</dbReference>
<dbReference type="Gene3D" id="1.10.1760.20">
    <property type="match status" value="1"/>
</dbReference>
<feature type="transmembrane region" description="Helical" evidence="3">
    <location>
        <begin position="162"/>
        <end position="184"/>
    </location>
</feature>
<feature type="transmembrane region" description="Helical" evidence="3">
    <location>
        <begin position="130"/>
        <end position="150"/>
    </location>
</feature>
<name>A0A5C8PSK6_9HYPH</name>
<keyword evidence="3" id="KW-0812">Transmembrane</keyword>
<dbReference type="RefSeq" id="WP_147845725.1">
    <property type="nucleotide sequence ID" value="NZ_VDUZ01000004.1"/>
</dbReference>
<sequence>MTELLAAPTDQPRPSLARAARTIGLVVGGSLVLAASARIQLPFWPVPMTLQVLACLGLAGIFGGRLAAGMVGLYLLEGALGLPVLANAPVRGAGLAYMAGPTGGYLMGFLVAALVVGGWVRSGVLSPLPVVLKMLAGLAIIYGLGVLWLAQFTGFPGAVTSGVLPFVAGDIVKALLAACLVLAVQRLRRAGW</sequence>
<dbReference type="Proteomes" id="UP000321638">
    <property type="component" value="Unassembled WGS sequence"/>
</dbReference>
<evidence type="ECO:0000256" key="1">
    <source>
        <dbReference type="ARBA" id="ARBA00010692"/>
    </source>
</evidence>
<proteinExistence type="inferred from homology"/>
<evidence type="ECO:0000313" key="5">
    <source>
        <dbReference type="Proteomes" id="UP000321638"/>
    </source>
</evidence>
<dbReference type="EMBL" id="VDUZ01000004">
    <property type="protein sequence ID" value="TXL80310.1"/>
    <property type="molecule type" value="Genomic_DNA"/>
</dbReference>
<dbReference type="OrthoDB" id="9803495at2"/>
<keyword evidence="2 3" id="KW-0472">Membrane</keyword>
<dbReference type="Pfam" id="PF02632">
    <property type="entry name" value="BioY"/>
    <property type="match status" value="1"/>
</dbReference>
<comment type="subcellular location">
    <subcellularLocation>
        <location evidence="2">Cell membrane</location>
        <topology evidence="2">Multi-pass membrane protein</topology>
    </subcellularLocation>
</comment>
<feature type="transmembrane region" description="Helical" evidence="3">
    <location>
        <begin position="95"/>
        <end position="118"/>
    </location>
</feature>
<feature type="transmembrane region" description="Helical" evidence="3">
    <location>
        <begin position="53"/>
        <end position="75"/>
    </location>
</feature>